<evidence type="ECO:0000313" key="2">
    <source>
        <dbReference type="Proteomes" id="UP000249818"/>
    </source>
</evidence>
<dbReference type="EMBL" id="LS483254">
    <property type="protein sequence ID" value="SQD92493.1"/>
    <property type="molecule type" value="Genomic_DNA"/>
</dbReference>
<keyword evidence="2" id="KW-1185">Reference proteome</keyword>
<dbReference type="PANTHER" id="PTHR33221:SF9">
    <property type="entry name" value="RRF2 FAMILY PROTEIN"/>
    <property type="match status" value="1"/>
</dbReference>
<dbReference type="InterPro" id="IPR000944">
    <property type="entry name" value="Tscrpt_reg_Rrf2"/>
</dbReference>
<evidence type="ECO:0000313" key="1">
    <source>
        <dbReference type="EMBL" id="SQD92493.1"/>
    </source>
</evidence>
<dbReference type="GO" id="GO:0005829">
    <property type="term" value="C:cytosol"/>
    <property type="evidence" value="ECO:0007669"/>
    <property type="project" value="TreeGrafter"/>
</dbReference>
<gene>
    <name evidence="1" type="ORF">BARAN1_0469</name>
</gene>
<dbReference type="AlphaFoldDB" id="A0A2X3K613"/>
<dbReference type="PANTHER" id="PTHR33221">
    <property type="entry name" value="WINGED HELIX-TURN-HELIX TRANSCRIPTIONAL REGULATOR, RRF2 FAMILY"/>
    <property type="match status" value="1"/>
</dbReference>
<dbReference type="KEGG" id="bana:BARAN1_0469"/>
<dbReference type="GO" id="GO:0003700">
    <property type="term" value="F:DNA-binding transcription factor activity"/>
    <property type="evidence" value="ECO:0007669"/>
    <property type="project" value="TreeGrafter"/>
</dbReference>
<protein>
    <submittedName>
        <fullName evidence="1">Conserved predicted transcriptional regulator</fullName>
    </submittedName>
</protein>
<dbReference type="OrthoDB" id="9800519at2"/>
<dbReference type="PROSITE" id="PS51197">
    <property type="entry name" value="HTH_RRF2_2"/>
    <property type="match status" value="1"/>
</dbReference>
<reference evidence="2" key="1">
    <citation type="submission" date="2018-05" db="EMBL/GenBank/DDBJ databases">
        <authorList>
            <person name="Hao L."/>
        </authorList>
    </citation>
    <scope>NUCLEOTIDE SEQUENCE [LARGE SCALE GENOMIC DNA]</scope>
</reference>
<dbReference type="InterPro" id="IPR036388">
    <property type="entry name" value="WH-like_DNA-bd_sf"/>
</dbReference>
<dbReference type="Proteomes" id="UP000249818">
    <property type="component" value="Chromosome BARAN1"/>
</dbReference>
<dbReference type="Gene3D" id="1.10.10.10">
    <property type="entry name" value="Winged helix-like DNA-binding domain superfamily/Winged helix DNA-binding domain"/>
    <property type="match status" value="1"/>
</dbReference>
<accession>A0A2X3K613</accession>
<dbReference type="InterPro" id="IPR036390">
    <property type="entry name" value="WH_DNA-bd_sf"/>
</dbReference>
<dbReference type="PROSITE" id="PS01332">
    <property type="entry name" value="HTH_RRF2_1"/>
    <property type="match status" value="1"/>
</dbReference>
<organism evidence="1 2">
    <name type="scientific">Candidatus Bipolaricaulis anaerobius</name>
    <dbReference type="NCBI Taxonomy" id="2026885"/>
    <lineage>
        <taxon>Bacteria</taxon>
        <taxon>Candidatus Bipolaricaulota</taxon>
        <taxon>Candidatus Bipolaricaulia</taxon>
        <taxon>Candidatus Bipolaricaulales</taxon>
        <taxon>Candidatus Bipolaricaulaceae</taxon>
        <taxon>Candidatus Bipolaricaulis</taxon>
    </lineage>
</organism>
<name>A0A2X3K613_9BACT</name>
<dbReference type="Pfam" id="PF02082">
    <property type="entry name" value="Rrf2"/>
    <property type="match status" value="1"/>
</dbReference>
<dbReference type="NCBIfam" id="TIGR00738">
    <property type="entry name" value="rrf2_super"/>
    <property type="match status" value="1"/>
</dbReference>
<sequence length="137" mass="14566">MRLSLASKYAILTLIRLAARGGGPATVRELAADGPVPEPYLAKLVPPLVRAGILASARGRGGGIALARPAEEISLAEIIRVTEGEASFRECPFEVDPCPGNPDCPLAQVWDPVRDEVVDFFERTTIGSLAARMRGQS</sequence>
<proteinExistence type="predicted"/>
<dbReference type="RefSeq" id="WP_122030704.1">
    <property type="nucleotide sequence ID" value="NZ_LS483254.1"/>
</dbReference>
<dbReference type="InterPro" id="IPR030489">
    <property type="entry name" value="TR_Rrf2-type_CS"/>
</dbReference>
<dbReference type="SUPFAM" id="SSF46785">
    <property type="entry name" value="Winged helix' DNA-binding domain"/>
    <property type="match status" value="1"/>
</dbReference>